<evidence type="ECO:0000259" key="2">
    <source>
        <dbReference type="PROSITE" id="PS50404"/>
    </source>
</evidence>
<dbReference type="SFLD" id="SFLDG00358">
    <property type="entry name" value="Main_(cytGST)"/>
    <property type="match status" value="1"/>
</dbReference>
<evidence type="ECO:0000256" key="1">
    <source>
        <dbReference type="ARBA" id="ARBA00007409"/>
    </source>
</evidence>
<feature type="domain" description="GST N-terminal" evidence="2">
    <location>
        <begin position="1"/>
        <end position="56"/>
    </location>
</feature>
<dbReference type="InterPro" id="IPR004045">
    <property type="entry name" value="Glutathione_S-Trfase_N"/>
</dbReference>
<evidence type="ECO:0008006" key="6">
    <source>
        <dbReference type="Google" id="ProtNLM"/>
    </source>
</evidence>
<dbReference type="Proteomes" id="UP001392437">
    <property type="component" value="Unassembled WGS sequence"/>
</dbReference>
<comment type="caution">
    <text evidence="4">The sequence shown here is derived from an EMBL/GenBank/DDBJ whole genome shotgun (WGS) entry which is preliminary data.</text>
</comment>
<evidence type="ECO:0000313" key="4">
    <source>
        <dbReference type="EMBL" id="KAK8096064.1"/>
    </source>
</evidence>
<sequence length="233" mass="26396">MDMSKDETHADWFVAHINPNGKAPAIVHVKEDGTSVTVWESVACLLYMADVFDKENRLSYPNGTPEYYTQLSWLTWQAAGYGPMLGQAAHFNRYCPQDVAYGKWRYTAECRRLHDVLEKRLATSEFVAGDRLTVADIAIFIYTHSARWCGADLAEFPRVRAWRDGLARRPAFQQALQVPVPYGFSDAAVVDPANQDFLKTMRKWGTQGIKGSTESWKAEVVPLPSDHANYEEE</sequence>
<dbReference type="InterPro" id="IPR010987">
    <property type="entry name" value="Glutathione-S-Trfase_C-like"/>
</dbReference>
<dbReference type="SUPFAM" id="SSF47616">
    <property type="entry name" value="GST C-terminal domain-like"/>
    <property type="match status" value="1"/>
</dbReference>
<dbReference type="PANTHER" id="PTHR44051">
    <property type="entry name" value="GLUTATHIONE S-TRANSFERASE-RELATED"/>
    <property type="match status" value="1"/>
</dbReference>
<dbReference type="InterPro" id="IPR040079">
    <property type="entry name" value="Glutathione_S-Trfase"/>
</dbReference>
<dbReference type="EMBL" id="JAQQWP010000011">
    <property type="protein sequence ID" value="KAK8096064.1"/>
    <property type="molecule type" value="Genomic_DNA"/>
</dbReference>
<dbReference type="Pfam" id="PF00043">
    <property type="entry name" value="GST_C"/>
    <property type="match status" value="1"/>
</dbReference>
<dbReference type="PROSITE" id="PS50404">
    <property type="entry name" value="GST_NTER"/>
    <property type="match status" value="1"/>
</dbReference>
<evidence type="ECO:0000313" key="5">
    <source>
        <dbReference type="Proteomes" id="UP001392437"/>
    </source>
</evidence>
<dbReference type="PROSITE" id="PS50405">
    <property type="entry name" value="GST_CTER"/>
    <property type="match status" value="1"/>
</dbReference>
<dbReference type="InterPro" id="IPR004046">
    <property type="entry name" value="GST_C"/>
</dbReference>
<keyword evidence="5" id="KW-1185">Reference proteome</keyword>
<dbReference type="Gene3D" id="1.20.1050.130">
    <property type="match status" value="1"/>
</dbReference>
<feature type="domain" description="GST C-terminal" evidence="3">
    <location>
        <begin position="63"/>
        <end position="189"/>
    </location>
</feature>
<gene>
    <name evidence="4" type="ORF">PG999_014086</name>
</gene>
<dbReference type="InterPro" id="IPR036249">
    <property type="entry name" value="Thioredoxin-like_sf"/>
</dbReference>
<proteinExistence type="inferred from homology"/>
<dbReference type="InterPro" id="IPR036282">
    <property type="entry name" value="Glutathione-S-Trfase_C_sf"/>
</dbReference>
<name>A0AAW0QMH8_9PEZI</name>
<comment type="similarity">
    <text evidence="1">Belongs to the GST superfamily.</text>
</comment>
<evidence type="ECO:0000259" key="3">
    <source>
        <dbReference type="PROSITE" id="PS50405"/>
    </source>
</evidence>
<dbReference type="PANTHER" id="PTHR44051:SF8">
    <property type="entry name" value="GLUTATHIONE S-TRANSFERASE GSTA"/>
    <property type="match status" value="1"/>
</dbReference>
<dbReference type="AlphaFoldDB" id="A0AAW0QMH8"/>
<dbReference type="SFLD" id="SFLDS00019">
    <property type="entry name" value="Glutathione_Transferase_(cytos"/>
    <property type="match status" value="1"/>
</dbReference>
<organism evidence="4 5">
    <name type="scientific">Apiospora kogelbergensis</name>
    <dbReference type="NCBI Taxonomy" id="1337665"/>
    <lineage>
        <taxon>Eukaryota</taxon>
        <taxon>Fungi</taxon>
        <taxon>Dikarya</taxon>
        <taxon>Ascomycota</taxon>
        <taxon>Pezizomycotina</taxon>
        <taxon>Sordariomycetes</taxon>
        <taxon>Xylariomycetidae</taxon>
        <taxon>Amphisphaeriales</taxon>
        <taxon>Apiosporaceae</taxon>
        <taxon>Apiospora</taxon>
    </lineage>
</organism>
<protein>
    <recommendedName>
        <fullName evidence="6">Glutathione S-transferase</fullName>
    </recommendedName>
</protein>
<accession>A0AAW0QMH8</accession>
<dbReference type="SUPFAM" id="SSF52833">
    <property type="entry name" value="Thioredoxin-like"/>
    <property type="match status" value="1"/>
</dbReference>
<reference evidence="4 5" key="1">
    <citation type="submission" date="2023-01" db="EMBL/GenBank/DDBJ databases">
        <title>Analysis of 21 Apiospora genomes using comparative genomics revels a genus with tremendous synthesis potential of carbohydrate active enzymes and secondary metabolites.</title>
        <authorList>
            <person name="Sorensen T."/>
        </authorList>
    </citation>
    <scope>NUCLEOTIDE SEQUENCE [LARGE SCALE GENOMIC DNA]</scope>
    <source>
        <strain evidence="4 5">CBS 117206</strain>
    </source>
</reference>